<evidence type="ECO:0000256" key="2">
    <source>
        <dbReference type="ARBA" id="ARBA00022707"/>
    </source>
</evidence>
<dbReference type="GO" id="GO:0045121">
    <property type="term" value="C:membrane raft"/>
    <property type="evidence" value="ECO:0007669"/>
    <property type="project" value="InterPro"/>
</dbReference>
<dbReference type="OrthoDB" id="5299893at2759"/>
<dbReference type="InterPro" id="IPR028209">
    <property type="entry name" value="LAMTOR1/MEH1"/>
</dbReference>
<dbReference type="AlphaFoldDB" id="A0A6G1GVU7"/>
<sequence>MEIRIRGSSAKPFQPPSAKPQLLRTVTLAALATQPPPTLTFATIKCLSPTLNIPDRDPRHPTHTHCVNARCIAGIASGTRPPSPTPIPAMGVCASCLGLNRSSQSEVSISPLIIPANSPSLASLPLPLSPTLSSHSDSLTHPQPSDTSHLLGDPYQAHYGGVNAGASQGSQLDQEEIRRQRDALERLCAQTSDKLIDVSQKTHSDEASRRAQLARLFTESFPPVTAKPQTPSLPESEHSSSDTADLPVDEVTWLSHLPVSPHSDLPSKETSEWDEIVPPSGPLCILFGA</sequence>
<keyword evidence="5" id="KW-0449">Lipoprotein</keyword>
<dbReference type="GO" id="GO:0001919">
    <property type="term" value="P:regulation of receptor recycling"/>
    <property type="evidence" value="ECO:0007669"/>
    <property type="project" value="InterPro"/>
</dbReference>
<comment type="subcellular location">
    <subcellularLocation>
        <location evidence="1">Endomembrane system</location>
    </subcellularLocation>
</comment>
<dbReference type="GO" id="GO:0071986">
    <property type="term" value="C:Ragulator complex"/>
    <property type="evidence" value="ECO:0007669"/>
    <property type="project" value="InterPro"/>
</dbReference>
<accession>A0A6G1GVU7</accession>
<keyword evidence="4" id="KW-0564">Palmitate</keyword>
<keyword evidence="3" id="KW-0472">Membrane</keyword>
<reference evidence="7" key="1">
    <citation type="journal article" date="2020" name="Stud. Mycol.">
        <title>101 Dothideomycetes genomes: a test case for predicting lifestyles and emergence of pathogens.</title>
        <authorList>
            <person name="Haridas S."/>
            <person name="Albert R."/>
            <person name="Binder M."/>
            <person name="Bloem J."/>
            <person name="Labutti K."/>
            <person name="Salamov A."/>
            <person name="Andreopoulos B."/>
            <person name="Baker S."/>
            <person name="Barry K."/>
            <person name="Bills G."/>
            <person name="Bluhm B."/>
            <person name="Cannon C."/>
            <person name="Castanera R."/>
            <person name="Culley D."/>
            <person name="Daum C."/>
            <person name="Ezra D."/>
            <person name="Gonzalez J."/>
            <person name="Henrissat B."/>
            <person name="Kuo A."/>
            <person name="Liang C."/>
            <person name="Lipzen A."/>
            <person name="Lutzoni F."/>
            <person name="Magnuson J."/>
            <person name="Mondo S."/>
            <person name="Nolan M."/>
            <person name="Ohm R."/>
            <person name="Pangilinan J."/>
            <person name="Park H.-J."/>
            <person name="Ramirez L."/>
            <person name="Alfaro M."/>
            <person name="Sun H."/>
            <person name="Tritt A."/>
            <person name="Yoshinaga Y."/>
            <person name="Zwiers L.-H."/>
            <person name="Turgeon B."/>
            <person name="Goodwin S."/>
            <person name="Spatafora J."/>
            <person name="Crous P."/>
            <person name="Grigoriev I."/>
        </authorList>
    </citation>
    <scope>NUCLEOTIDE SEQUENCE</scope>
    <source>
        <strain evidence="7">CBS 113979</strain>
    </source>
</reference>
<evidence type="ECO:0000313" key="8">
    <source>
        <dbReference type="Proteomes" id="UP000800041"/>
    </source>
</evidence>
<evidence type="ECO:0000256" key="5">
    <source>
        <dbReference type="ARBA" id="ARBA00023288"/>
    </source>
</evidence>
<dbReference type="EMBL" id="ML977165">
    <property type="protein sequence ID" value="KAF1984932.1"/>
    <property type="molecule type" value="Genomic_DNA"/>
</dbReference>
<organism evidence="7 8">
    <name type="scientific">Aulographum hederae CBS 113979</name>
    <dbReference type="NCBI Taxonomy" id="1176131"/>
    <lineage>
        <taxon>Eukaryota</taxon>
        <taxon>Fungi</taxon>
        <taxon>Dikarya</taxon>
        <taxon>Ascomycota</taxon>
        <taxon>Pezizomycotina</taxon>
        <taxon>Dothideomycetes</taxon>
        <taxon>Pleosporomycetidae</taxon>
        <taxon>Aulographales</taxon>
        <taxon>Aulographaceae</taxon>
    </lineage>
</organism>
<dbReference type="GO" id="GO:0043410">
    <property type="term" value="P:positive regulation of MAPK cascade"/>
    <property type="evidence" value="ECO:0007669"/>
    <property type="project" value="InterPro"/>
</dbReference>
<feature type="compositionally biased region" description="Low complexity" evidence="6">
    <location>
        <begin position="132"/>
        <end position="142"/>
    </location>
</feature>
<feature type="region of interest" description="Disordered" evidence="6">
    <location>
        <begin position="132"/>
        <end position="177"/>
    </location>
</feature>
<dbReference type="GO" id="GO:0032008">
    <property type="term" value="P:positive regulation of TOR signaling"/>
    <property type="evidence" value="ECO:0007669"/>
    <property type="project" value="InterPro"/>
</dbReference>
<dbReference type="GO" id="GO:0016197">
    <property type="term" value="P:endosomal transport"/>
    <property type="evidence" value="ECO:0007669"/>
    <property type="project" value="InterPro"/>
</dbReference>
<dbReference type="Proteomes" id="UP000800041">
    <property type="component" value="Unassembled WGS sequence"/>
</dbReference>
<dbReference type="GO" id="GO:0071230">
    <property type="term" value="P:cellular response to amino acid stimulus"/>
    <property type="evidence" value="ECO:0007669"/>
    <property type="project" value="InterPro"/>
</dbReference>
<keyword evidence="2" id="KW-0519">Myristate</keyword>
<protein>
    <submittedName>
        <fullName evidence="7">Uncharacterized protein</fullName>
    </submittedName>
</protein>
<evidence type="ECO:0000313" key="7">
    <source>
        <dbReference type="EMBL" id="KAF1984932.1"/>
    </source>
</evidence>
<feature type="region of interest" description="Disordered" evidence="6">
    <location>
        <begin position="222"/>
        <end position="243"/>
    </location>
</feature>
<name>A0A6G1GVU7_9PEZI</name>
<keyword evidence="8" id="KW-1185">Reference proteome</keyword>
<proteinExistence type="predicted"/>
<gene>
    <name evidence="7" type="ORF">K402DRAFT_405707</name>
</gene>
<dbReference type="Pfam" id="PF15454">
    <property type="entry name" value="LAMTOR"/>
    <property type="match status" value="1"/>
</dbReference>
<dbReference type="SMART" id="SM01262">
    <property type="entry name" value="LAMTOR"/>
    <property type="match status" value="1"/>
</dbReference>
<dbReference type="GO" id="GO:0031902">
    <property type="term" value="C:late endosome membrane"/>
    <property type="evidence" value="ECO:0007669"/>
    <property type="project" value="InterPro"/>
</dbReference>
<evidence type="ECO:0000256" key="1">
    <source>
        <dbReference type="ARBA" id="ARBA00004308"/>
    </source>
</evidence>
<evidence type="ECO:0000256" key="3">
    <source>
        <dbReference type="ARBA" id="ARBA00023136"/>
    </source>
</evidence>
<evidence type="ECO:0000256" key="6">
    <source>
        <dbReference type="SAM" id="MobiDB-lite"/>
    </source>
</evidence>
<evidence type="ECO:0000256" key="4">
    <source>
        <dbReference type="ARBA" id="ARBA00023139"/>
    </source>
</evidence>